<name>A0ABV6TZF2_9ACTN</name>
<dbReference type="GO" id="GO:0016491">
    <property type="term" value="F:oxidoreductase activity"/>
    <property type="evidence" value="ECO:0007669"/>
    <property type="project" value="UniProtKB-KW"/>
</dbReference>
<dbReference type="Pfam" id="PF01613">
    <property type="entry name" value="Flavin_Reduct"/>
    <property type="match status" value="1"/>
</dbReference>
<feature type="domain" description="Flavin reductase like" evidence="2">
    <location>
        <begin position="22"/>
        <end position="168"/>
    </location>
</feature>
<dbReference type="InterPro" id="IPR050268">
    <property type="entry name" value="NADH-dep_flavin_reductase"/>
</dbReference>
<organism evidence="3 4">
    <name type="scientific">Streptomyces noboritoensis</name>
    <dbReference type="NCBI Taxonomy" id="67337"/>
    <lineage>
        <taxon>Bacteria</taxon>
        <taxon>Bacillati</taxon>
        <taxon>Actinomycetota</taxon>
        <taxon>Actinomycetes</taxon>
        <taxon>Kitasatosporales</taxon>
        <taxon>Streptomycetaceae</taxon>
        <taxon>Streptomyces</taxon>
    </lineage>
</organism>
<dbReference type="SUPFAM" id="SSF50475">
    <property type="entry name" value="FMN-binding split barrel"/>
    <property type="match status" value="1"/>
</dbReference>
<dbReference type="SMART" id="SM00903">
    <property type="entry name" value="Flavin_Reduct"/>
    <property type="match status" value="1"/>
</dbReference>
<comment type="caution">
    <text evidence="3">The sequence shown here is derived from an EMBL/GenBank/DDBJ whole genome shotgun (WGS) entry which is preliminary data.</text>
</comment>
<dbReference type="PANTHER" id="PTHR30466">
    <property type="entry name" value="FLAVIN REDUCTASE"/>
    <property type="match status" value="1"/>
</dbReference>
<dbReference type="Proteomes" id="UP001589887">
    <property type="component" value="Unassembled WGS sequence"/>
</dbReference>
<dbReference type="RefSeq" id="WP_394323825.1">
    <property type="nucleotide sequence ID" value="NZ_JBHMQV010000009.1"/>
</dbReference>
<dbReference type="Gene3D" id="2.30.110.10">
    <property type="entry name" value="Electron Transport, Fmn-binding Protein, Chain A"/>
    <property type="match status" value="1"/>
</dbReference>
<evidence type="ECO:0000313" key="4">
    <source>
        <dbReference type="Proteomes" id="UP001589887"/>
    </source>
</evidence>
<dbReference type="EC" id="1.5.1.-" evidence="3"/>
<keyword evidence="4" id="KW-1185">Reference proteome</keyword>
<evidence type="ECO:0000313" key="3">
    <source>
        <dbReference type="EMBL" id="MFC0849815.1"/>
    </source>
</evidence>
<evidence type="ECO:0000256" key="1">
    <source>
        <dbReference type="ARBA" id="ARBA00023002"/>
    </source>
</evidence>
<accession>A0ABV6TZF2</accession>
<keyword evidence="1 3" id="KW-0560">Oxidoreductase</keyword>
<dbReference type="PANTHER" id="PTHR30466:SF1">
    <property type="entry name" value="FMN REDUCTASE (NADH) RUTF"/>
    <property type="match status" value="1"/>
</dbReference>
<sequence length="170" mass="18285">MVSTQAGGSPPALDRGEFREAMSFLAAPLTIVTARDTEGRPWGFTATSVTSVSLEPPLVLVGISHTSSCFRALSEAAEFSVNVLGGDQRDLAQTFATSGTDRFSGVHVTDWPNSTVPYLSEVGVAFRCVVTSRMPAGDHTLLIGELAGLRRRQVVASPLVWYQRDFRTPI</sequence>
<evidence type="ECO:0000259" key="2">
    <source>
        <dbReference type="SMART" id="SM00903"/>
    </source>
</evidence>
<dbReference type="InterPro" id="IPR002563">
    <property type="entry name" value="Flavin_Rdtase-like_dom"/>
</dbReference>
<proteinExistence type="predicted"/>
<reference evidence="3 4" key="1">
    <citation type="submission" date="2024-09" db="EMBL/GenBank/DDBJ databases">
        <authorList>
            <person name="Sun Q."/>
            <person name="Mori K."/>
        </authorList>
    </citation>
    <scope>NUCLEOTIDE SEQUENCE [LARGE SCALE GENOMIC DNA]</scope>
    <source>
        <strain evidence="3 4">JCM 4557</strain>
    </source>
</reference>
<dbReference type="InterPro" id="IPR012349">
    <property type="entry name" value="Split_barrel_FMN-bd"/>
</dbReference>
<protein>
    <submittedName>
        <fullName evidence="3">Flavin reductase family protein</fullName>
        <ecNumber evidence="3">1.5.1.-</ecNumber>
    </submittedName>
</protein>
<dbReference type="EMBL" id="JBHMQV010000009">
    <property type="protein sequence ID" value="MFC0849815.1"/>
    <property type="molecule type" value="Genomic_DNA"/>
</dbReference>
<gene>
    <name evidence="3" type="ORF">ACFH04_39770</name>
</gene>